<evidence type="ECO:0000313" key="3">
    <source>
        <dbReference type="Proteomes" id="UP001434883"/>
    </source>
</evidence>
<organism evidence="2 3">
    <name type="scientific">Xenoophorus captivus</name>
    <dbReference type="NCBI Taxonomy" id="1517983"/>
    <lineage>
        <taxon>Eukaryota</taxon>
        <taxon>Metazoa</taxon>
        <taxon>Chordata</taxon>
        <taxon>Craniata</taxon>
        <taxon>Vertebrata</taxon>
        <taxon>Euteleostomi</taxon>
        <taxon>Actinopterygii</taxon>
        <taxon>Neopterygii</taxon>
        <taxon>Teleostei</taxon>
        <taxon>Neoteleostei</taxon>
        <taxon>Acanthomorphata</taxon>
        <taxon>Ovalentaria</taxon>
        <taxon>Atherinomorphae</taxon>
        <taxon>Cyprinodontiformes</taxon>
        <taxon>Goodeidae</taxon>
        <taxon>Xenoophorus</taxon>
    </lineage>
</organism>
<proteinExistence type="predicted"/>
<sequence length="115" mass="12531">MDLFGERIPEGGSSCGEGSVTPGSVLGSEWWRQEAGIRRDAGRSVTVEQVGEVAWGSVMEGFLGEKDYFEMNALRDREPMELLKNWGDVVTGAGVVIEPEGNEGMDENFSSREGE</sequence>
<dbReference type="EMBL" id="JAHRIN010051098">
    <property type="protein sequence ID" value="MEQ2209228.1"/>
    <property type="molecule type" value="Genomic_DNA"/>
</dbReference>
<name>A0ABV0RNV3_9TELE</name>
<evidence type="ECO:0000313" key="2">
    <source>
        <dbReference type="EMBL" id="MEQ2209228.1"/>
    </source>
</evidence>
<accession>A0ABV0RNV3</accession>
<feature type="region of interest" description="Disordered" evidence="1">
    <location>
        <begin position="1"/>
        <end position="22"/>
    </location>
</feature>
<comment type="caution">
    <text evidence="2">The sequence shown here is derived from an EMBL/GenBank/DDBJ whole genome shotgun (WGS) entry which is preliminary data.</text>
</comment>
<gene>
    <name evidence="2" type="ORF">XENOCAPTIV_026958</name>
</gene>
<protein>
    <submittedName>
        <fullName evidence="2">Uncharacterized protein</fullName>
    </submittedName>
</protein>
<reference evidence="2 3" key="1">
    <citation type="submission" date="2021-06" db="EMBL/GenBank/DDBJ databases">
        <authorList>
            <person name="Palmer J.M."/>
        </authorList>
    </citation>
    <scope>NUCLEOTIDE SEQUENCE [LARGE SCALE GENOMIC DNA]</scope>
    <source>
        <strain evidence="2 3">XC_2019</strain>
        <tissue evidence="2">Muscle</tissue>
    </source>
</reference>
<dbReference type="Proteomes" id="UP001434883">
    <property type="component" value="Unassembled WGS sequence"/>
</dbReference>
<evidence type="ECO:0000256" key="1">
    <source>
        <dbReference type="SAM" id="MobiDB-lite"/>
    </source>
</evidence>
<keyword evidence="3" id="KW-1185">Reference proteome</keyword>